<feature type="active site" evidence="15">
    <location>
        <position position="60"/>
    </location>
</feature>
<feature type="domain" description="CBS" evidence="18">
    <location>
        <begin position="247"/>
        <end position="305"/>
    </location>
</feature>
<keyword evidence="12 17" id="KW-0129">CBS domain</keyword>
<keyword evidence="8 14" id="KW-0378">Hydrolase</keyword>
<evidence type="ECO:0000313" key="20">
    <source>
        <dbReference type="Proteomes" id="UP001161325"/>
    </source>
</evidence>
<dbReference type="CDD" id="cd06164">
    <property type="entry name" value="S2P-M50_SpoIVFB_CBS"/>
    <property type="match status" value="1"/>
</dbReference>
<dbReference type="InterPro" id="IPR016483">
    <property type="entry name" value="UCP006404_Pept_M50_CBS"/>
</dbReference>
<evidence type="ECO:0000256" key="7">
    <source>
        <dbReference type="ARBA" id="ARBA00022737"/>
    </source>
</evidence>
<evidence type="ECO:0000256" key="10">
    <source>
        <dbReference type="ARBA" id="ARBA00022989"/>
    </source>
</evidence>
<evidence type="ECO:0000256" key="5">
    <source>
        <dbReference type="ARBA" id="ARBA00022692"/>
    </source>
</evidence>
<proteinExistence type="inferred from homology"/>
<feature type="binding site" evidence="16">
    <location>
        <position position="167"/>
    </location>
    <ligand>
        <name>Zn(2+)</name>
        <dbReference type="ChEBI" id="CHEBI:29105"/>
        <note>catalytic</note>
    </ligand>
</feature>
<evidence type="ECO:0000256" key="9">
    <source>
        <dbReference type="ARBA" id="ARBA00022833"/>
    </source>
</evidence>
<protein>
    <recommendedName>
        <fullName evidence="14">Zinc metalloprotease</fullName>
    </recommendedName>
</protein>
<evidence type="ECO:0000256" key="16">
    <source>
        <dbReference type="PIRSR" id="PIRSR006404-2"/>
    </source>
</evidence>
<accession>A0AA37Q171</accession>
<dbReference type="PANTHER" id="PTHR39188">
    <property type="entry name" value="MEMBRANE-ASSOCIATED ZINC METALLOPROTEASE M50B"/>
    <property type="match status" value="1"/>
</dbReference>
<dbReference type="Gene3D" id="3.10.580.10">
    <property type="entry name" value="CBS-domain"/>
    <property type="match status" value="2"/>
</dbReference>
<organism evidence="19 20">
    <name type="scientific">Roseisolibacter agri</name>
    <dbReference type="NCBI Taxonomy" id="2014610"/>
    <lineage>
        <taxon>Bacteria</taxon>
        <taxon>Pseudomonadati</taxon>
        <taxon>Gemmatimonadota</taxon>
        <taxon>Gemmatimonadia</taxon>
        <taxon>Gemmatimonadales</taxon>
        <taxon>Gemmatimonadaceae</taxon>
        <taxon>Roseisolibacter</taxon>
    </lineage>
</organism>
<dbReference type="GO" id="GO:0005886">
    <property type="term" value="C:plasma membrane"/>
    <property type="evidence" value="ECO:0007669"/>
    <property type="project" value="UniProtKB-SubCell"/>
</dbReference>
<feature type="binding site" evidence="16">
    <location>
        <position position="59"/>
    </location>
    <ligand>
        <name>Zn(2+)</name>
        <dbReference type="ChEBI" id="CHEBI:29105"/>
        <note>catalytic</note>
    </ligand>
</feature>
<dbReference type="PANTHER" id="PTHR39188:SF3">
    <property type="entry name" value="STAGE IV SPORULATION PROTEIN FB"/>
    <property type="match status" value="1"/>
</dbReference>
<keyword evidence="6 14" id="KW-0479">Metal-binding</keyword>
<feature type="transmembrane region" description="Helical" evidence="14">
    <location>
        <begin position="143"/>
        <end position="164"/>
    </location>
</feature>
<evidence type="ECO:0000256" key="11">
    <source>
        <dbReference type="ARBA" id="ARBA00023049"/>
    </source>
</evidence>
<dbReference type="GO" id="GO:0008237">
    <property type="term" value="F:metallopeptidase activity"/>
    <property type="evidence" value="ECO:0007669"/>
    <property type="project" value="UniProtKB-UniRule"/>
</dbReference>
<evidence type="ECO:0000256" key="8">
    <source>
        <dbReference type="ARBA" id="ARBA00022801"/>
    </source>
</evidence>
<feature type="transmembrane region" description="Helical" evidence="14">
    <location>
        <begin position="196"/>
        <end position="223"/>
    </location>
</feature>
<feature type="transmembrane region" description="Helical" evidence="14">
    <location>
        <begin position="7"/>
        <end position="29"/>
    </location>
</feature>
<reference evidence="19" key="1">
    <citation type="submission" date="2022-08" db="EMBL/GenBank/DDBJ databases">
        <title>Draft genome sequencing of Roseisolibacter agri AW1220.</title>
        <authorList>
            <person name="Tobiishi Y."/>
            <person name="Tonouchi A."/>
        </authorList>
    </citation>
    <scope>NUCLEOTIDE SEQUENCE</scope>
    <source>
        <strain evidence="19">AW1220</strain>
    </source>
</reference>
<evidence type="ECO:0000256" key="14">
    <source>
        <dbReference type="PIRNR" id="PIRNR006404"/>
    </source>
</evidence>
<sequence>MKWSWRIARIAGIDVHVHATFLLLLAFYALSTYQRTRSYEASAMAVGFVGLVFAIVLMHEYGHALTARRYGIATQDITLLPIGGVARLERMPREPRQELMVALAGPAVNVALAILLWTGLRLFDSAPDPMAVSTADANFFGRSLAQQLLGVNIWLAAFNLLPAFPMDGGRVLRALIAWRTGDYARATVRAATIGRVFAVLFGLAGFFWFHTPMLVLVALFVWMAAASEADAVSGESGISELPLSRVMITDVRTLAPEEPIGRAVELLLAGFQQDFPVIENGALVGVLTRRDLLQALRDQGQAAPVRGAMRTDFAVAAPDEALEDALARLKDCDCQAMPVVRGRTLLGLLTLDNVGEYVMVRSALRGARA</sequence>
<dbReference type="PROSITE" id="PS51371">
    <property type="entry name" value="CBS"/>
    <property type="match status" value="2"/>
</dbReference>
<feature type="transmembrane region" description="Helical" evidence="14">
    <location>
        <begin position="41"/>
        <end position="59"/>
    </location>
</feature>
<evidence type="ECO:0000256" key="2">
    <source>
        <dbReference type="ARBA" id="ARBA00007931"/>
    </source>
</evidence>
<evidence type="ECO:0000313" key="19">
    <source>
        <dbReference type="EMBL" id="GLC24489.1"/>
    </source>
</evidence>
<gene>
    <name evidence="19" type="ORF">rosag_10020</name>
</gene>
<comment type="caution">
    <text evidence="19">The sequence shown here is derived from an EMBL/GenBank/DDBJ whole genome shotgun (WGS) entry which is preliminary data.</text>
</comment>
<keyword evidence="20" id="KW-1185">Reference proteome</keyword>
<dbReference type="EMBL" id="BRXS01000002">
    <property type="protein sequence ID" value="GLC24489.1"/>
    <property type="molecule type" value="Genomic_DNA"/>
</dbReference>
<dbReference type="RefSeq" id="WP_284348937.1">
    <property type="nucleotide sequence ID" value="NZ_BRXS01000002.1"/>
</dbReference>
<keyword evidence="13 14" id="KW-0472">Membrane</keyword>
<evidence type="ECO:0000256" key="1">
    <source>
        <dbReference type="ARBA" id="ARBA00004651"/>
    </source>
</evidence>
<dbReference type="PIRSF" id="PIRSF006404">
    <property type="entry name" value="UCP006404_Pept_M50_CBS"/>
    <property type="match status" value="1"/>
</dbReference>
<comment type="similarity">
    <text evidence="2 14">Belongs to the peptidase M50B family.</text>
</comment>
<dbReference type="Proteomes" id="UP001161325">
    <property type="component" value="Unassembled WGS sequence"/>
</dbReference>
<keyword evidence="10 14" id="KW-1133">Transmembrane helix</keyword>
<dbReference type="GO" id="GO:0046872">
    <property type="term" value="F:metal ion binding"/>
    <property type="evidence" value="ECO:0007669"/>
    <property type="project" value="UniProtKB-UniRule"/>
</dbReference>
<dbReference type="InterPro" id="IPR000644">
    <property type="entry name" value="CBS_dom"/>
</dbReference>
<evidence type="ECO:0000256" key="3">
    <source>
        <dbReference type="ARBA" id="ARBA00022475"/>
    </source>
</evidence>
<evidence type="ECO:0000256" key="13">
    <source>
        <dbReference type="ARBA" id="ARBA00023136"/>
    </source>
</evidence>
<feature type="domain" description="CBS" evidence="18">
    <location>
        <begin position="309"/>
        <end position="364"/>
    </location>
</feature>
<keyword evidence="9 14" id="KW-0862">Zinc</keyword>
<evidence type="ECO:0000256" key="4">
    <source>
        <dbReference type="ARBA" id="ARBA00022670"/>
    </source>
</evidence>
<keyword evidence="4 14" id="KW-0645">Protease</keyword>
<dbReference type="InterPro" id="IPR046342">
    <property type="entry name" value="CBS_dom_sf"/>
</dbReference>
<keyword evidence="7" id="KW-0677">Repeat</keyword>
<dbReference type="Pfam" id="PF02163">
    <property type="entry name" value="Peptidase_M50"/>
    <property type="match status" value="2"/>
</dbReference>
<comment type="subcellular location">
    <subcellularLocation>
        <location evidence="1 14">Cell membrane</location>
        <topology evidence="1 14">Multi-pass membrane protein</topology>
    </subcellularLocation>
</comment>
<dbReference type="GO" id="GO:0006508">
    <property type="term" value="P:proteolysis"/>
    <property type="evidence" value="ECO:0007669"/>
    <property type="project" value="UniProtKB-KW"/>
</dbReference>
<dbReference type="AlphaFoldDB" id="A0AA37Q171"/>
<dbReference type="SUPFAM" id="SSF54631">
    <property type="entry name" value="CBS-domain pair"/>
    <property type="match status" value="1"/>
</dbReference>
<evidence type="ECO:0000256" key="17">
    <source>
        <dbReference type="PROSITE-ProRule" id="PRU00703"/>
    </source>
</evidence>
<evidence type="ECO:0000259" key="18">
    <source>
        <dbReference type="PROSITE" id="PS51371"/>
    </source>
</evidence>
<keyword evidence="3 14" id="KW-1003">Cell membrane</keyword>
<name>A0AA37Q171_9BACT</name>
<keyword evidence="11 14" id="KW-0482">Metalloprotease</keyword>
<dbReference type="InterPro" id="IPR008915">
    <property type="entry name" value="Peptidase_M50"/>
</dbReference>
<evidence type="ECO:0000256" key="15">
    <source>
        <dbReference type="PIRSR" id="PIRSR006404-1"/>
    </source>
</evidence>
<evidence type="ECO:0000256" key="12">
    <source>
        <dbReference type="ARBA" id="ARBA00023122"/>
    </source>
</evidence>
<feature type="transmembrane region" description="Helical" evidence="14">
    <location>
        <begin position="99"/>
        <end position="123"/>
    </location>
</feature>
<feature type="binding site" evidence="16">
    <location>
        <position position="63"/>
    </location>
    <ligand>
        <name>Zn(2+)</name>
        <dbReference type="ChEBI" id="CHEBI:29105"/>
        <note>catalytic</note>
    </ligand>
</feature>
<keyword evidence="5 14" id="KW-0812">Transmembrane</keyword>
<dbReference type="Pfam" id="PF00571">
    <property type="entry name" value="CBS"/>
    <property type="match status" value="2"/>
</dbReference>
<comment type="cofactor">
    <cofactor evidence="14 16">
        <name>Zn(2+)</name>
        <dbReference type="ChEBI" id="CHEBI:29105"/>
    </cofactor>
    <text evidence="14 16">Binds 1 zinc ion per subunit.</text>
</comment>
<dbReference type="SMART" id="SM00116">
    <property type="entry name" value="CBS"/>
    <property type="match status" value="2"/>
</dbReference>
<evidence type="ECO:0000256" key="6">
    <source>
        <dbReference type="ARBA" id="ARBA00022723"/>
    </source>
</evidence>